<name>G1D4J8_9CAUD</name>
<dbReference type="Pfam" id="PF24623">
    <property type="entry name" value="Phage_zn_bind_8"/>
    <property type="match status" value="1"/>
</dbReference>
<dbReference type="RefSeq" id="YP_009637224.1">
    <property type="nucleotide sequence ID" value="NC_042323.1"/>
</dbReference>
<evidence type="ECO:0000313" key="2">
    <source>
        <dbReference type="EMBL" id="AEK09698.1"/>
    </source>
</evidence>
<proteinExistence type="predicted"/>
<dbReference type="InterPro" id="IPR056911">
    <property type="entry name" value="Phage_Znf_bind_put"/>
</dbReference>
<gene>
    <name evidence="2" type="primary">84</name>
    <name evidence="2" type="ORF">PBI_MOZY_84</name>
</gene>
<evidence type="ECO:0000313" key="3">
    <source>
        <dbReference type="Proteomes" id="UP000005425"/>
    </source>
</evidence>
<sequence>MVPAMTMFVSSADDPRVSHAQNARSCDICKAPKGAPCINTILPGKPLPGRVIHFGRLTDRNREPKGDE</sequence>
<accession>G1D4J8</accession>
<reference evidence="2 3" key="1">
    <citation type="journal article" date="2012" name="J. Virol.">
        <title>Complete Genome Sequences of 138 Mycobacteriophages.</title>
        <authorList>
            <consortium name="the Science Education Alliance Phage Hunters Advancing Genomics and Evolutionary Science Program"/>
            <consortium name="the KwaZulu-Natal Research Institute for Tuberculosis and HIV Mycobacterial Genetics Course Students"/>
            <consortium name="the Phage Hunters Integrating Research and Education Program"/>
            <person name="Hatfull G.F."/>
        </authorList>
    </citation>
    <scope>NUCLEOTIDE SEQUENCE [LARGE SCALE GENOMIC DNA]</scope>
    <source>
        <strain evidence="2">Mozy</strain>
    </source>
</reference>
<dbReference type="EMBL" id="JF937102">
    <property type="protein sequence ID" value="AEK09698.1"/>
    <property type="molecule type" value="Genomic_DNA"/>
</dbReference>
<organism evidence="2 3">
    <name type="scientific">Mycobacterium phage Mozy</name>
    <dbReference type="NCBI Taxonomy" id="2922213"/>
    <lineage>
        <taxon>Viruses</taxon>
        <taxon>Duplodnaviria</taxon>
        <taxon>Heunggongvirae</taxon>
        <taxon>Uroviricota</taxon>
        <taxon>Caudoviricetes</taxon>
        <taxon>Gracegardnervirinae</taxon>
        <taxon>Cheoctovirus</taxon>
        <taxon>Cheoctovirus mozy</taxon>
        <taxon>Mycobacterium virus Mozy</taxon>
    </lineage>
</organism>
<protein>
    <recommendedName>
        <fullName evidence="1">DNA-binding phage zinc finger domain-containing protein</fullName>
    </recommendedName>
</protein>
<dbReference type="OrthoDB" id="22637at10239"/>
<dbReference type="GeneID" id="40233972"/>
<feature type="domain" description="DNA-binding phage zinc finger" evidence="1">
    <location>
        <begin position="14"/>
        <end position="60"/>
    </location>
</feature>
<keyword evidence="3" id="KW-1185">Reference proteome</keyword>
<dbReference type="Proteomes" id="UP000005425">
    <property type="component" value="Segment"/>
</dbReference>
<evidence type="ECO:0000259" key="1">
    <source>
        <dbReference type="Pfam" id="PF24623"/>
    </source>
</evidence>